<evidence type="ECO:0000313" key="1">
    <source>
        <dbReference type="EMBL" id="KAB8219928.1"/>
    </source>
</evidence>
<organism evidence="1 2">
    <name type="scientific">Aspergillus novoparasiticus</name>
    <dbReference type="NCBI Taxonomy" id="986946"/>
    <lineage>
        <taxon>Eukaryota</taxon>
        <taxon>Fungi</taxon>
        <taxon>Dikarya</taxon>
        <taxon>Ascomycota</taxon>
        <taxon>Pezizomycotina</taxon>
        <taxon>Eurotiomycetes</taxon>
        <taxon>Eurotiomycetidae</taxon>
        <taxon>Eurotiales</taxon>
        <taxon>Aspergillaceae</taxon>
        <taxon>Aspergillus</taxon>
        <taxon>Aspergillus subgen. Circumdati</taxon>
    </lineage>
</organism>
<dbReference type="EMBL" id="ML733433">
    <property type="protein sequence ID" value="KAB8219928.1"/>
    <property type="molecule type" value="Genomic_DNA"/>
</dbReference>
<accession>A0A5N6ER48</accession>
<sequence>MANIIWDERQQLQERYRGFNILEVQKITIELLSSGSCVSMAKIGEGLYNKSFKLTIGNGKTVITRIPNLNVGSTFLATASEIAIMDFLRIILHLPVPKVLGWNSAADSTNRVEAEYIIIEHTLGKNLADTIENIVTIQHKLLSLEFSEYSCLLYRKDIPPRSHPAIVEGDNLSHKLKYNIGKIFSIGLIVDIIAWIQKYVNPYILGLFLWYPDLRTSNIFIDDDSSYIARIIDWQSTRAGPLSLEGCYPDFLDYSSDLILELPENYKQLDKNINLILSKVFRYLNGKTITDPIRFLFKCPIDFSSEEIRQYYKDSEGWNKDSWTSHAMYDQALSIYSQIQAQTAPHSSYDVLPKK</sequence>
<keyword evidence="1" id="KW-0418">Kinase</keyword>
<reference evidence="1 2" key="1">
    <citation type="submission" date="2019-04" db="EMBL/GenBank/DDBJ databases">
        <title>Fungal friends and foes A comparative genomics study of 23 Aspergillus species from section Flavi.</title>
        <authorList>
            <consortium name="DOE Joint Genome Institute"/>
            <person name="Kjaerbolling I."/>
            <person name="Vesth T.C."/>
            <person name="Frisvad J.C."/>
            <person name="Nybo J.L."/>
            <person name="Theobald S."/>
            <person name="Kildgaard S."/>
            <person name="Petersen T.I."/>
            <person name="Kuo A."/>
            <person name="Sato A."/>
            <person name="Lyhne E.K."/>
            <person name="Kogle M.E."/>
            <person name="Wiebenga A."/>
            <person name="Kun R.S."/>
            <person name="Lubbers R.J."/>
            <person name="Makela M.R."/>
            <person name="Barry K."/>
            <person name="Chovatia M."/>
            <person name="Clum A."/>
            <person name="Daum C."/>
            <person name="Haridas S."/>
            <person name="He G."/>
            <person name="LaButti K."/>
            <person name="Lipzen A."/>
            <person name="Mondo S."/>
            <person name="Pangilinan J."/>
            <person name="Riley R."/>
            <person name="Salamov A."/>
            <person name="Simmons B.A."/>
            <person name="Magnuson J.K."/>
            <person name="Henrissat B."/>
            <person name="Mortensen U.H."/>
            <person name="Larsen T.O."/>
            <person name="De vries R.P."/>
            <person name="Grigoriev I.V."/>
            <person name="Machida M."/>
            <person name="Baker S.E."/>
            <person name="Andersen M.R."/>
        </authorList>
    </citation>
    <scope>NUCLEOTIDE SEQUENCE [LARGE SCALE GENOMIC DNA]</scope>
    <source>
        <strain evidence="1 2">CBS 126849</strain>
    </source>
</reference>
<evidence type="ECO:0000313" key="2">
    <source>
        <dbReference type="Proteomes" id="UP000326799"/>
    </source>
</evidence>
<protein>
    <submittedName>
        <fullName evidence="1">Kinase-like domain-containing protein</fullName>
    </submittedName>
</protein>
<dbReference type="GO" id="GO:0005739">
    <property type="term" value="C:mitochondrion"/>
    <property type="evidence" value="ECO:0007669"/>
    <property type="project" value="UniProtKB-SubCell"/>
</dbReference>
<dbReference type="SUPFAM" id="SSF56112">
    <property type="entry name" value="Protein kinase-like (PK-like)"/>
    <property type="match status" value="1"/>
</dbReference>
<dbReference type="PANTHER" id="PTHR36091">
    <property type="entry name" value="ALTERED INHERITANCE OF MITOCHONDRIA PROTEIN 9, MITOCHONDRIAL"/>
    <property type="match status" value="1"/>
</dbReference>
<dbReference type="AlphaFoldDB" id="A0A5N6ER48"/>
<dbReference type="GO" id="GO:0016301">
    <property type="term" value="F:kinase activity"/>
    <property type="evidence" value="ECO:0007669"/>
    <property type="project" value="UniProtKB-KW"/>
</dbReference>
<dbReference type="Proteomes" id="UP000326799">
    <property type="component" value="Unassembled WGS sequence"/>
</dbReference>
<keyword evidence="2" id="KW-1185">Reference proteome</keyword>
<proteinExistence type="predicted"/>
<keyword evidence="1" id="KW-0808">Transferase</keyword>
<dbReference type="InterPro" id="IPR011009">
    <property type="entry name" value="Kinase-like_dom_sf"/>
</dbReference>
<gene>
    <name evidence="1" type="ORF">BDV33DRAFT_191514</name>
</gene>
<dbReference type="InterPro" id="IPR051035">
    <property type="entry name" value="Mito_inheritance_9"/>
</dbReference>
<name>A0A5N6ER48_9EURO</name>
<dbReference type="PANTHER" id="PTHR36091:SF2">
    <property type="entry name" value="AMINOGLYCOSIDE PHOSPHOTRANSFERASE DOMAIN-CONTAINING PROTEIN"/>
    <property type="match status" value="1"/>
</dbReference>